<dbReference type="InterPro" id="IPR003034">
    <property type="entry name" value="SAP_dom"/>
</dbReference>
<keyword evidence="4" id="KW-1185">Reference proteome</keyword>
<protein>
    <recommendedName>
        <fullName evidence="2">SAP domain-containing protein</fullName>
    </recommendedName>
</protein>
<dbReference type="InterPro" id="IPR049296">
    <property type="entry name" value="PARP1-like_PADR1_N"/>
</dbReference>
<dbReference type="AlphaFoldDB" id="A0AAD1XW29"/>
<evidence type="ECO:0000259" key="2">
    <source>
        <dbReference type="PROSITE" id="PS50800"/>
    </source>
</evidence>
<gene>
    <name evidence="3" type="ORF">ECRASSUSDP1_LOCUS21373</name>
</gene>
<dbReference type="Pfam" id="PF21728">
    <property type="entry name" value="PADR1_N"/>
    <property type="match status" value="1"/>
</dbReference>
<dbReference type="EMBL" id="CAMPGE010021838">
    <property type="protein sequence ID" value="CAI2379949.1"/>
    <property type="molecule type" value="Genomic_DNA"/>
</dbReference>
<dbReference type="Proteomes" id="UP001295684">
    <property type="component" value="Unassembled WGS sequence"/>
</dbReference>
<comment type="caution">
    <text evidence="3">The sequence shown here is derived from an EMBL/GenBank/DDBJ whole genome shotgun (WGS) entry which is preliminary data.</text>
</comment>
<dbReference type="PROSITE" id="PS52007">
    <property type="entry name" value="PADR1"/>
    <property type="match status" value="1"/>
</dbReference>
<feature type="domain" description="SAP" evidence="2">
    <location>
        <begin position="87"/>
        <end position="121"/>
    </location>
</feature>
<reference evidence="3" key="1">
    <citation type="submission" date="2023-07" db="EMBL/GenBank/DDBJ databases">
        <authorList>
            <consortium name="AG Swart"/>
            <person name="Singh M."/>
            <person name="Singh A."/>
            <person name="Seah K."/>
            <person name="Emmerich C."/>
        </authorList>
    </citation>
    <scope>NUCLEOTIDE SEQUENCE</scope>
    <source>
        <strain evidence="3">DP1</strain>
    </source>
</reference>
<sequence>MPVRTRSLRNNINSKKFSQIDVVNSVVTTKRTAKNSRKSLNKSKGRKRYSSPVIKVVSQRSPKPFSKFIKGYTLSEGKKYFAIKNKLILMTVKVLKDYLRTNNQPTTGDKERLVQRCADGLTLGSIPECPVCSKAVLNYSIWTGFYYCSDPTKKCRAKFTKTEIRRKKWYKARAL</sequence>
<dbReference type="Gene3D" id="3.90.640.80">
    <property type="match status" value="1"/>
</dbReference>
<feature type="region of interest" description="Disordered" evidence="1">
    <location>
        <begin position="31"/>
        <end position="52"/>
    </location>
</feature>
<dbReference type="SUPFAM" id="SSF68906">
    <property type="entry name" value="SAP domain"/>
    <property type="match status" value="1"/>
</dbReference>
<evidence type="ECO:0000256" key="1">
    <source>
        <dbReference type="SAM" id="MobiDB-lite"/>
    </source>
</evidence>
<feature type="compositionally biased region" description="Basic residues" evidence="1">
    <location>
        <begin position="31"/>
        <end position="49"/>
    </location>
</feature>
<dbReference type="InterPro" id="IPR036361">
    <property type="entry name" value="SAP_dom_sf"/>
</dbReference>
<evidence type="ECO:0000313" key="4">
    <source>
        <dbReference type="Proteomes" id="UP001295684"/>
    </source>
</evidence>
<evidence type="ECO:0000313" key="3">
    <source>
        <dbReference type="EMBL" id="CAI2379949.1"/>
    </source>
</evidence>
<dbReference type="PROSITE" id="PS50800">
    <property type="entry name" value="SAP"/>
    <property type="match status" value="1"/>
</dbReference>
<proteinExistence type="predicted"/>
<accession>A0AAD1XW29</accession>
<organism evidence="3 4">
    <name type="scientific">Euplotes crassus</name>
    <dbReference type="NCBI Taxonomy" id="5936"/>
    <lineage>
        <taxon>Eukaryota</taxon>
        <taxon>Sar</taxon>
        <taxon>Alveolata</taxon>
        <taxon>Ciliophora</taxon>
        <taxon>Intramacronucleata</taxon>
        <taxon>Spirotrichea</taxon>
        <taxon>Hypotrichia</taxon>
        <taxon>Euplotida</taxon>
        <taxon>Euplotidae</taxon>
        <taxon>Moneuplotes</taxon>
    </lineage>
</organism>
<name>A0AAD1XW29_EUPCR</name>
<dbReference type="SMART" id="SM01335">
    <property type="entry name" value="PADR1"/>
    <property type="match status" value="1"/>
</dbReference>